<evidence type="ECO:0000256" key="1">
    <source>
        <dbReference type="ARBA" id="ARBA00004167"/>
    </source>
</evidence>
<dbReference type="GO" id="GO:0038023">
    <property type="term" value="F:signaling receptor activity"/>
    <property type="evidence" value="ECO:0007669"/>
    <property type="project" value="InterPro"/>
</dbReference>
<evidence type="ECO:0000256" key="7">
    <source>
        <dbReference type="ARBA" id="ARBA00023170"/>
    </source>
</evidence>
<evidence type="ECO:0000256" key="5">
    <source>
        <dbReference type="ARBA" id="ARBA00023136"/>
    </source>
</evidence>
<evidence type="ECO:0000256" key="6">
    <source>
        <dbReference type="ARBA" id="ARBA00023157"/>
    </source>
</evidence>
<evidence type="ECO:0000256" key="8">
    <source>
        <dbReference type="ARBA" id="ARBA00023180"/>
    </source>
</evidence>
<keyword evidence="7" id="KW-0675">Receptor</keyword>
<dbReference type="GO" id="GO:0043123">
    <property type="term" value="P:positive regulation of canonical NF-kappaB signal transduction"/>
    <property type="evidence" value="ECO:0007669"/>
    <property type="project" value="InterPro"/>
</dbReference>
<organism evidence="11 12">
    <name type="scientific">Danionella cerebrum</name>
    <dbReference type="NCBI Taxonomy" id="2873325"/>
    <lineage>
        <taxon>Eukaryota</taxon>
        <taxon>Metazoa</taxon>
        <taxon>Chordata</taxon>
        <taxon>Craniata</taxon>
        <taxon>Vertebrata</taxon>
        <taxon>Euteleostomi</taxon>
        <taxon>Actinopterygii</taxon>
        <taxon>Neopterygii</taxon>
        <taxon>Teleostei</taxon>
        <taxon>Ostariophysi</taxon>
        <taxon>Cypriniformes</taxon>
        <taxon>Danionidae</taxon>
        <taxon>Danioninae</taxon>
        <taxon>Danionella</taxon>
    </lineage>
</organism>
<gene>
    <name evidence="11" type="ORF">DNTS_013741</name>
</gene>
<evidence type="ECO:0000313" key="12">
    <source>
        <dbReference type="Proteomes" id="UP000316079"/>
    </source>
</evidence>
<evidence type="ECO:0000256" key="2">
    <source>
        <dbReference type="ARBA" id="ARBA00022692"/>
    </source>
</evidence>
<keyword evidence="6" id="KW-1015">Disulfide bond</keyword>
<dbReference type="InterPro" id="IPR047526">
    <property type="entry name" value="TNR19/27/EDAR"/>
</dbReference>
<dbReference type="EMBL" id="SRMA01025313">
    <property type="protein sequence ID" value="TRY96219.1"/>
    <property type="molecule type" value="Genomic_DNA"/>
</dbReference>
<sequence>MSGHALCPPRAPHTAMHPDTGQTCQSTAPTTSQTGLILHKQLKTLALFGRGGRVAPVAIYGMDCLTDEYYQSGKCHKCPQCPPGQELKEVWQLRVVSVMFGGLRKIGVLSHVHFARTAADSTDTKSSPAHAQTMRYAETASLGGEVTGVAKVQTLAPAFQTVSSIITACAATAILTTVLLAIVCVTYQARSSLRKKCKRCLSPVSDSQRDSDAASVPMNAPHTVMQDTQVDRSDYWPLLRIRPTLEDSMVTTSSDLHSHQCKVVPPLCNSACPDPGSVFIRQVTETDSSTSSQHVILTLLEGQEAVRHCCAVEQPTSWGLHSPVECTELDLQHLSGALGNLVLQT</sequence>
<protein>
    <recommendedName>
        <fullName evidence="13">TNFR-Cys domain-containing protein</fullName>
    </recommendedName>
</protein>
<keyword evidence="2 10" id="KW-0812">Transmembrane</keyword>
<keyword evidence="8" id="KW-0325">Glycoprotein</keyword>
<evidence type="ECO:0000256" key="4">
    <source>
        <dbReference type="ARBA" id="ARBA00022989"/>
    </source>
</evidence>
<feature type="region of interest" description="Disordered" evidence="9">
    <location>
        <begin position="1"/>
        <end position="29"/>
    </location>
</feature>
<name>A0A553R221_9TELE</name>
<dbReference type="OrthoDB" id="10017617at2759"/>
<comment type="subcellular location">
    <subcellularLocation>
        <location evidence="1">Membrane</location>
        <topology evidence="1">Single-pass membrane protein</topology>
    </subcellularLocation>
</comment>
<dbReference type="Proteomes" id="UP000316079">
    <property type="component" value="Unassembled WGS sequence"/>
</dbReference>
<reference evidence="11" key="2">
    <citation type="submission" date="2019-04" db="EMBL/GenBank/DDBJ databases">
        <authorList>
            <person name="Kadobianskyi M."/>
            <person name="Schulze L."/>
            <person name="Schuelke M."/>
            <person name="Judkewitz B."/>
        </authorList>
    </citation>
    <scope>NUCLEOTIDE SEQUENCE</scope>
    <source>
        <strain evidence="11">Bolton</strain>
        <tissue evidence="11">Whole-body</tissue>
    </source>
</reference>
<evidence type="ECO:0000313" key="11">
    <source>
        <dbReference type="EMBL" id="TRY96220.1"/>
    </source>
</evidence>
<feature type="compositionally biased region" description="Polar residues" evidence="9">
    <location>
        <begin position="20"/>
        <end position="29"/>
    </location>
</feature>
<evidence type="ECO:0000256" key="3">
    <source>
        <dbReference type="ARBA" id="ARBA00022737"/>
    </source>
</evidence>
<dbReference type="AlphaFoldDB" id="A0A553R221"/>
<keyword evidence="12" id="KW-1185">Reference proteome</keyword>
<dbReference type="PANTHER" id="PTHR12120">
    <property type="entry name" value="TNFR-CYS DOMAIN-CONTAINING PROTEIN"/>
    <property type="match status" value="1"/>
</dbReference>
<dbReference type="PANTHER" id="PTHR12120:SF1">
    <property type="entry name" value="TUMOR NECROSIS FACTOR RECEPTOR SUPERFAMILY MEMBER 19"/>
    <property type="match status" value="1"/>
</dbReference>
<evidence type="ECO:0000256" key="10">
    <source>
        <dbReference type="SAM" id="Phobius"/>
    </source>
</evidence>
<dbReference type="GO" id="GO:0005886">
    <property type="term" value="C:plasma membrane"/>
    <property type="evidence" value="ECO:0007669"/>
    <property type="project" value="TreeGrafter"/>
</dbReference>
<keyword evidence="5 10" id="KW-0472">Membrane</keyword>
<dbReference type="STRING" id="623744.A0A553R221"/>
<keyword evidence="4 10" id="KW-1133">Transmembrane helix</keyword>
<dbReference type="EMBL" id="SRMA01025313">
    <property type="protein sequence ID" value="TRY96220.1"/>
    <property type="molecule type" value="Genomic_DNA"/>
</dbReference>
<reference evidence="11 12" key="1">
    <citation type="journal article" date="2019" name="Sci. Data">
        <title>Hybrid genome assembly and annotation of Danionella translucida.</title>
        <authorList>
            <person name="Kadobianskyi M."/>
            <person name="Schulze L."/>
            <person name="Schuelke M."/>
            <person name="Judkewitz B."/>
        </authorList>
    </citation>
    <scope>NUCLEOTIDE SEQUENCE [LARGE SCALE GENOMIC DNA]</scope>
    <source>
        <strain evidence="11 12">Bolton</strain>
    </source>
</reference>
<evidence type="ECO:0008006" key="13">
    <source>
        <dbReference type="Google" id="ProtNLM"/>
    </source>
</evidence>
<evidence type="ECO:0000256" key="9">
    <source>
        <dbReference type="SAM" id="MobiDB-lite"/>
    </source>
</evidence>
<proteinExistence type="predicted"/>
<comment type="caution">
    <text evidence="11">The sequence shown here is derived from an EMBL/GenBank/DDBJ whole genome shotgun (WGS) entry which is preliminary data.</text>
</comment>
<accession>A0A553R221</accession>
<feature type="transmembrane region" description="Helical" evidence="10">
    <location>
        <begin position="165"/>
        <end position="189"/>
    </location>
</feature>
<keyword evidence="3" id="KW-0677">Repeat</keyword>
<dbReference type="GO" id="GO:0046330">
    <property type="term" value="P:positive regulation of JNK cascade"/>
    <property type="evidence" value="ECO:0007669"/>
    <property type="project" value="InterPro"/>
</dbReference>